<name>A0A365NC06_GIBIN</name>
<sequence>MVYNSTVLYPNDEGATFDLKYYVDIHMPIVMKYWSKHGLLGYQLIHYDTSFDGTKPYNLGAILTWDSKECIKTAVASEESKAVFQDVPNFTNRRAHFLVGEFVGSQGSEHGYDGRTD</sequence>
<comment type="caution">
    <text evidence="2">The sequence shown here is derived from an EMBL/GenBank/DDBJ whole genome shotgun (WGS) entry which is preliminary data.</text>
</comment>
<reference evidence="2 3" key="1">
    <citation type="submission" date="2017-12" db="EMBL/GenBank/DDBJ databases">
        <title>Genome sequence of the mycotoxigenic crop pathogen Fusarium proliferatum, strain ITEM 2341 from Date Palm.</title>
        <authorList>
            <person name="Almiman B.F."/>
            <person name="Shittu T.A."/>
            <person name="Muthumeenakshi S."/>
            <person name="Baroncelli R."/>
            <person name="Sreenivasaprasada S."/>
        </authorList>
    </citation>
    <scope>NUCLEOTIDE SEQUENCE [LARGE SCALE GENOMIC DNA]</scope>
    <source>
        <strain evidence="2 3">ITEM 2341</strain>
    </source>
</reference>
<dbReference type="Proteomes" id="UP000251714">
    <property type="component" value="Unassembled WGS sequence"/>
</dbReference>
<evidence type="ECO:0008006" key="4">
    <source>
        <dbReference type="Google" id="ProtNLM"/>
    </source>
</evidence>
<dbReference type="InterPro" id="IPR011008">
    <property type="entry name" value="Dimeric_a/b-barrel"/>
</dbReference>
<dbReference type="NCBIfam" id="TIGR02118">
    <property type="entry name" value="EthD family reductase"/>
    <property type="match status" value="1"/>
</dbReference>
<protein>
    <recommendedName>
        <fullName evidence="4">EthD domain-containing protein</fullName>
    </recommendedName>
</protein>
<dbReference type="PANTHER" id="PTHR40260">
    <property type="entry name" value="BLR8190 PROTEIN"/>
    <property type="match status" value="1"/>
</dbReference>
<accession>A0A365NC06</accession>
<evidence type="ECO:0000313" key="2">
    <source>
        <dbReference type="EMBL" id="RBA18226.1"/>
    </source>
</evidence>
<evidence type="ECO:0000256" key="1">
    <source>
        <dbReference type="ARBA" id="ARBA00005986"/>
    </source>
</evidence>
<evidence type="ECO:0000313" key="3">
    <source>
        <dbReference type="Proteomes" id="UP000251714"/>
    </source>
</evidence>
<dbReference type="Gene3D" id="3.30.70.100">
    <property type="match status" value="1"/>
</dbReference>
<organism evidence="2 3">
    <name type="scientific">Gibberella intermedia</name>
    <name type="common">Bulb rot disease fungus</name>
    <name type="synonym">Fusarium proliferatum</name>
    <dbReference type="NCBI Taxonomy" id="948311"/>
    <lineage>
        <taxon>Eukaryota</taxon>
        <taxon>Fungi</taxon>
        <taxon>Dikarya</taxon>
        <taxon>Ascomycota</taxon>
        <taxon>Pezizomycotina</taxon>
        <taxon>Sordariomycetes</taxon>
        <taxon>Hypocreomycetidae</taxon>
        <taxon>Hypocreales</taxon>
        <taxon>Nectriaceae</taxon>
        <taxon>Fusarium</taxon>
        <taxon>Fusarium fujikuroi species complex</taxon>
    </lineage>
</organism>
<proteinExistence type="inferred from homology"/>
<gene>
    <name evidence="2" type="ORF">FPRO05_10521</name>
</gene>
<dbReference type="GO" id="GO:0016491">
    <property type="term" value="F:oxidoreductase activity"/>
    <property type="evidence" value="ECO:0007669"/>
    <property type="project" value="InterPro"/>
</dbReference>
<comment type="similarity">
    <text evidence="1">Belongs to the tpcK family.</text>
</comment>
<dbReference type="PANTHER" id="PTHR40260:SF2">
    <property type="entry name" value="BLR8190 PROTEIN"/>
    <property type="match status" value="1"/>
</dbReference>
<dbReference type="EMBL" id="PKMI01000014">
    <property type="protein sequence ID" value="RBA18226.1"/>
    <property type="molecule type" value="Genomic_DNA"/>
</dbReference>
<dbReference type="InterPro" id="IPR009799">
    <property type="entry name" value="EthD_dom"/>
</dbReference>
<dbReference type="SUPFAM" id="SSF54909">
    <property type="entry name" value="Dimeric alpha+beta barrel"/>
    <property type="match status" value="1"/>
</dbReference>
<dbReference type="AlphaFoldDB" id="A0A365NC06"/>